<evidence type="ECO:0000313" key="3">
    <source>
        <dbReference type="EMBL" id="WXA98582.1"/>
    </source>
</evidence>
<gene>
    <name evidence="3" type="ORF">LZC95_17335</name>
</gene>
<protein>
    <submittedName>
        <fullName evidence="3">Uncharacterized protein</fullName>
    </submittedName>
</protein>
<name>A0ABZ2KIS4_9BACT</name>
<dbReference type="RefSeq" id="WP_394849196.1">
    <property type="nucleotide sequence ID" value="NZ_CP089982.1"/>
</dbReference>
<keyword evidence="2" id="KW-1133">Transmembrane helix</keyword>
<feature type="region of interest" description="Disordered" evidence="1">
    <location>
        <begin position="25"/>
        <end position="48"/>
    </location>
</feature>
<accession>A0ABZ2KIS4</accession>
<organism evidence="3 4">
    <name type="scientific">Pendulispora brunnea</name>
    <dbReference type="NCBI Taxonomy" id="2905690"/>
    <lineage>
        <taxon>Bacteria</taxon>
        <taxon>Pseudomonadati</taxon>
        <taxon>Myxococcota</taxon>
        <taxon>Myxococcia</taxon>
        <taxon>Myxococcales</taxon>
        <taxon>Sorangiineae</taxon>
        <taxon>Pendulisporaceae</taxon>
        <taxon>Pendulispora</taxon>
    </lineage>
</organism>
<keyword evidence="4" id="KW-1185">Reference proteome</keyword>
<dbReference type="EMBL" id="CP089982">
    <property type="protein sequence ID" value="WXA98582.1"/>
    <property type="molecule type" value="Genomic_DNA"/>
</dbReference>
<evidence type="ECO:0000256" key="2">
    <source>
        <dbReference type="SAM" id="Phobius"/>
    </source>
</evidence>
<keyword evidence="2" id="KW-0812">Transmembrane</keyword>
<evidence type="ECO:0000256" key="1">
    <source>
        <dbReference type="SAM" id="MobiDB-lite"/>
    </source>
</evidence>
<proteinExistence type="predicted"/>
<dbReference type="Proteomes" id="UP001379533">
    <property type="component" value="Chromosome"/>
</dbReference>
<reference evidence="3 4" key="1">
    <citation type="submission" date="2021-12" db="EMBL/GenBank/DDBJ databases">
        <title>Discovery of the Pendulisporaceae a myxobacterial family with distinct sporulation behavior and unique specialized metabolism.</title>
        <authorList>
            <person name="Garcia R."/>
            <person name="Popoff A."/>
            <person name="Bader C.D."/>
            <person name="Loehr J."/>
            <person name="Walesch S."/>
            <person name="Walt C."/>
            <person name="Boldt J."/>
            <person name="Bunk B."/>
            <person name="Haeckl F.J.F.P.J."/>
            <person name="Gunesch A.P."/>
            <person name="Birkelbach J."/>
            <person name="Nuebel U."/>
            <person name="Pietschmann T."/>
            <person name="Bach T."/>
            <person name="Mueller R."/>
        </authorList>
    </citation>
    <scope>NUCLEOTIDE SEQUENCE [LARGE SCALE GENOMIC DNA]</scope>
    <source>
        <strain evidence="3 4">MSr12523</strain>
    </source>
</reference>
<feature type="transmembrane region" description="Helical" evidence="2">
    <location>
        <begin position="6"/>
        <end position="23"/>
    </location>
</feature>
<evidence type="ECO:0000313" key="4">
    <source>
        <dbReference type="Proteomes" id="UP001379533"/>
    </source>
</evidence>
<sequence length="48" mass="5395">MTRTLLPWLLLDVVLLAVILQGIRLGHPGDRPSQQPIALQPESKHYLP</sequence>
<keyword evidence="2" id="KW-0472">Membrane</keyword>